<dbReference type="EMBL" id="AAZF01000017">
    <property type="protein sequence ID" value="EDJ92004.1"/>
    <property type="molecule type" value="Genomic_DNA"/>
</dbReference>
<dbReference type="SUPFAM" id="SSF160719">
    <property type="entry name" value="gpW/gp25-like"/>
    <property type="match status" value="1"/>
</dbReference>
<dbReference type="Gene3D" id="3.10.450.40">
    <property type="match status" value="1"/>
</dbReference>
<organism evidence="3 4">
    <name type="scientific">Haemophilus influenzae (strain NTHi 3655)</name>
    <dbReference type="NCBI Taxonomy" id="375177"/>
    <lineage>
        <taxon>Bacteria</taxon>
        <taxon>Pseudomonadati</taxon>
        <taxon>Pseudomonadota</taxon>
        <taxon>Gammaproteobacteria</taxon>
        <taxon>Pasteurellales</taxon>
        <taxon>Pasteurellaceae</taxon>
        <taxon>Haemophilus</taxon>
    </lineage>
</organism>
<proteinExistence type="predicted"/>
<dbReference type="Proteomes" id="UP000837958">
    <property type="component" value="Chromosome"/>
</dbReference>
<reference evidence="5" key="2">
    <citation type="submission" date="2021-11" db="EMBL/GenBank/DDBJ databases">
        <authorList>
            <person name="Riesbeck K."/>
        </authorList>
    </citation>
    <scope>NUCLEOTIDE SEQUENCE [LARGE SCALE GENOMIC DNA]</scope>
</reference>
<dbReference type="EMBL" id="OV040719">
    <property type="protein sequence ID" value="CAH0450947.1"/>
    <property type="molecule type" value="Genomic_DNA"/>
</dbReference>
<evidence type="ECO:0000313" key="5">
    <source>
        <dbReference type="Proteomes" id="UP000837958"/>
    </source>
</evidence>
<feature type="domain" description="IraD/Gp25-like" evidence="1">
    <location>
        <begin position="26"/>
        <end position="100"/>
    </location>
</feature>
<sequence>MNTHTHLTTHWQLAPNDEVQSVIQGIDDIHLCIANILNTIKGTDILRPEFGSDHFRYIDQPEDLAVPNFVREITFALQRFEKRIEIDEVKVSGNAPHFTFTIFWSLKEDVYREIYSTEVKG</sequence>
<reference evidence="3 4" key="1">
    <citation type="journal article" date="2007" name="Genome Biol.">
        <title>Characterization and modeling of the Haemophilus influenzae core and supragenomes based on the complete genomic sequences of Rd and 12 clinical nontypeable strains.</title>
        <authorList>
            <person name="Hogg J.S."/>
            <person name="Hu F.Z."/>
            <person name="Janto B."/>
            <person name="Boissy R."/>
            <person name="Hayes J."/>
            <person name="Keefe R."/>
            <person name="Post J.C."/>
            <person name="Ehrlich G.D."/>
        </authorList>
    </citation>
    <scope>NUCLEOTIDE SEQUENCE [LARGE SCALE GENOMIC DNA]</scope>
    <source>
        <strain evidence="3">3655</strain>
        <strain evidence="4">NTHi 3655</strain>
    </source>
</reference>
<dbReference type="Pfam" id="PF04965">
    <property type="entry name" value="GPW_gp25"/>
    <property type="match status" value="1"/>
</dbReference>
<gene>
    <name evidence="3" type="ORF">CGSHi3655_00245</name>
    <name evidence="2" type="ORF">KRLU3655_LOCUS1023</name>
</gene>
<evidence type="ECO:0000313" key="3">
    <source>
        <dbReference type="EMBL" id="EDJ92004.1"/>
    </source>
</evidence>
<reference evidence="2" key="3">
    <citation type="submission" date="2024-01" db="EMBL/GenBank/DDBJ databases">
        <authorList>
            <person name="Riesbeck K."/>
        </authorList>
    </citation>
    <scope>NUCLEOTIDE SEQUENCE</scope>
    <source>
        <strain evidence="2">3655</strain>
    </source>
</reference>
<dbReference type="RefSeq" id="WP_005658860.1">
    <property type="nucleotide sequence ID" value="NZ_AAZF01000017.1"/>
</dbReference>
<evidence type="ECO:0000313" key="2">
    <source>
        <dbReference type="EMBL" id="CAH0450947.1"/>
    </source>
</evidence>
<protein>
    <submittedName>
        <fullName evidence="2">GPW/gp25 family protein</fullName>
    </submittedName>
</protein>
<name>A0A0H3PB20_HAEI3</name>
<dbReference type="InterPro" id="IPR007048">
    <property type="entry name" value="IraD/Gp25-like"/>
</dbReference>
<evidence type="ECO:0000259" key="1">
    <source>
        <dbReference type="Pfam" id="PF04965"/>
    </source>
</evidence>
<accession>A0A0H3PB20</accession>
<dbReference type="AlphaFoldDB" id="A0A0H3PB20"/>
<evidence type="ECO:0000313" key="4">
    <source>
        <dbReference type="Proteomes" id="UP000003185"/>
    </source>
</evidence>
<dbReference type="Proteomes" id="UP000003185">
    <property type="component" value="Unassembled WGS sequence"/>
</dbReference>